<feature type="transmembrane region" description="Helical" evidence="6">
    <location>
        <begin position="152"/>
        <end position="171"/>
    </location>
</feature>
<dbReference type="eggNOG" id="COG0247">
    <property type="taxonomic scope" value="Bacteria"/>
</dbReference>
<feature type="transmembrane region" description="Helical" evidence="6">
    <location>
        <begin position="122"/>
        <end position="140"/>
    </location>
</feature>
<dbReference type="EMBL" id="ATJV01000048">
    <property type="protein sequence ID" value="EPZ16096.1"/>
    <property type="molecule type" value="Genomic_DNA"/>
</dbReference>
<dbReference type="OrthoDB" id="9794954at2"/>
<dbReference type="GO" id="GO:0046872">
    <property type="term" value="F:metal ion binding"/>
    <property type="evidence" value="ECO:0007669"/>
    <property type="project" value="UniProtKB-KW"/>
</dbReference>
<dbReference type="GO" id="GO:0016491">
    <property type="term" value="F:oxidoreductase activity"/>
    <property type="evidence" value="ECO:0007669"/>
    <property type="project" value="UniProtKB-KW"/>
</dbReference>
<comment type="caution">
    <text evidence="8">The sequence shown here is derived from an EMBL/GenBank/DDBJ whole genome shotgun (WGS) entry which is preliminary data.</text>
</comment>
<dbReference type="Proteomes" id="UP000015455">
    <property type="component" value="Unassembled WGS sequence"/>
</dbReference>
<dbReference type="Pfam" id="PF13237">
    <property type="entry name" value="Fer4_10"/>
    <property type="match status" value="1"/>
</dbReference>
<dbReference type="STRING" id="1348657.M622_02675"/>
<name>S9ZND9_9RHOO</name>
<keyword evidence="6" id="KW-1133">Transmembrane helix</keyword>
<evidence type="ECO:0000256" key="5">
    <source>
        <dbReference type="ARBA" id="ARBA00023014"/>
    </source>
</evidence>
<dbReference type="InterPro" id="IPR017896">
    <property type="entry name" value="4Fe4S_Fe-S-bd"/>
</dbReference>
<gene>
    <name evidence="8" type="ORF">M622_02675</name>
</gene>
<dbReference type="PATRIC" id="fig|1348657.5.peg.1511"/>
<reference evidence="8 9" key="1">
    <citation type="submission" date="2013-06" db="EMBL/GenBank/DDBJ databases">
        <title>Draft genome sequence of Thauera terpenica.</title>
        <authorList>
            <person name="Liu B."/>
            <person name="Frostegard A.H."/>
            <person name="Shapleigh J.P."/>
        </authorList>
    </citation>
    <scope>NUCLEOTIDE SEQUENCE [LARGE SCALE GENOMIC DNA]</scope>
    <source>
        <strain evidence="8 9">58Eu</strain>
    </source>
</reference>
<proteinExistence type="predicted"/>
<dbReference type="GO" id="GO:0005886">
    <property type="term" value="C:plasma membrane"/>
    <property type="evidence" value="ECO:0007669"/>
    <property type="project" value="TreeGrafter"/>
</dbReference>
<dbReference type="SUPFAM" id="SSF46548">
    <property type="entry name" value="alpha-helical ferredoxin"/>
    <property type="match status" value="1"/>
</dbReference>
<organism evidence="8 9">
    <name type="scientific">Thauera terpenica 58Eu</name>
    <dbReference type="NCBI Taxonomy" id="1348657"/>
    <lineage>
        <taxon>Bacteria</taxon>
        <taxon>Pseudomonadati</taxon>
        <taxon>Pseudomonadota</taxon>
        <taxon>Betaproteobacteria</taxon>
        <taxon>Rhodocyclales</taxon>
        <taxon>Zoogloeaceae</taxon>
        <taxon>Thauera</taxon>
    </lineage>
</organism>
<keyword evidence="9" id="KW-1185">Reference proteome</keyword>
<evidence type="ECO:0000313" key="9">
    <source>
        <dbReference type="Proteomes" id="UP000015455"/>
    </source>
</evidence>
<feature type="transmembrane region" description="Helical" evidence="6">
    <location>
        <begin position="187"/>
        <end position="205"/>
    </location>
</feature>
<keyword evidence="4" id="KW-0408">Iron</keyword>
<dbReference type="Pfam" id="PF02754">
    <property type="entry name" value="CCG"/>
    <property type="match status" value="2"/>
</dbReference>
<evidence type="ECO:0000256" key="4">
    <source>
        <dbReference type="ARBA" id="ARBA00023004"/>
    </source>
</evidence>
<dbReference type="InterPro" id="IPR009051">
    <property type="entry name" value="Helical_ferredxn"/>
</dbReference>
<feature type="transmembrane region" description="Helical" evidence="6">
    <location>
        <begin position="78"/>
        <end position="102"/>
    </location>
</feature>
<evidence type="ECO:0000256" key="3">
    <source>
        <dbReference type="ARBA" id="ARBA00023002"/>
    </source>
</evidence>
<evidence type="ECO:0000256" key="6">
    <source>
        <dbReference type="SAM" id="Phobius"/>
    </source>
</evidence>
<keyword evidence="1" id="KW-0004">4Fe-4S</keyword>
<evidence type="ECO:0000313" key="8">
    <source>
        <dbReference type="EMBL" id="EPZ16096.1"/>
    </source>
</evidence>
<dbReference type="InterPro" id="IPR036197">
    <property type="entry name" value="NarG-like_sf"/>
</dbReference>
<keyword evidence="2" id="KW-0479">Metal-binding</keyword>
<dbReference type="InterPro" id="IPR017900">
    <property type="entry name" value="4Fe4S_Fe_S_CS"/>
</dbReference>
<sequence>MSSPSLTAYFILGLLLIGAFAALVVGMRRHRLRIAQGLVEQPAAEESALLFGRSFNANTFVHRALLTERLWKRPAAGLAHTLLLGGAVVAILGHALFALSFVGVEVYSGWIGTVLMRWGRELAGLAMLLGVVFFLVRRLSGLERLIKGGERKGFLAMEVLLLVTVIAGFVAEGFRLATLPDSSSGEFIGNMLAAGLGGLGAEAVTRGEMLMWWGHGLLGVAFISLIAYTPLSHMLLGPANSALVRKRPGIQLAPIDFDSEDEELRLGASRIVDLSQKSLLDLSACVGCGRCQEACPAAQTGKALSPKTVMLACADYLAQGKIDDAQMIDDIGAEAIFDCTTCAACVEECPVSNSPAEIVLEMRRHLVMDRSEMPDSLAMVNRNLESRGHPFAGTAANPDDWKKGLDVPLFEAGETEYLLWLGCAVTYEERAQEVARAMVRILEAAGVSYGILGEARCTGDPAKMGGNEIQFVEMAQDNIEAFRERKIQKVITMCAHCYNSFDRYYPELGADWVTIPHAMLIEELIGQGRLQVERDEAELITFHDPCYLARHNDIVEEPRTVVSAVGKLIEMPRNKKEAMCCGAGGCNYWSTNKPGTPRISDVRTREAIDTGAAKIATSCSFCLLMLTSSATRDGPERKVFDIAELVADSLGEKHGSGKPAEVLPADA</sequence>
<dbReference type="AlphaFoldDB" id="S9ZND9"/>
<keyword evidence="6" id="KW-0812">Transmembrane</keyword>
<evidence type="ECO:0000256" key="1">
    <source>
        <dbReference type="ARBA" id="ARBA00022485"/>
    </source>
</evidence>
<feature type="transmembrane region" description="Helical" evidence="6">
    <location>
        <begin position="6"/>
        <end position="26"/>
    </location>
</feature>
<dbReference type="Gene3D" id="1.10.1060.10">
    <property type="entry name" value="Alpha-helical ferredoxin"/>
    <property type="match status" value="1"/>
</dbReference>
<feature type="domain" description="4Fe-4S ferredoxin-type" evidence="7">
    <location>
        <begin position="276"/>
        <end position="307"/>
    </location>
</feature>
<protein>
    <recommendedName>
        <fullName evidence="7">4Fe-4S ferredoxin-type domain-containing protein</fullName>
    </recommendedName>
</protein>
<keyword evidence="3" id="KW-0560">Oxidoreductase</keyword>
<feature type="transmembrane region" description="Helical" evidence="6">
    <location>
        <begin position="212"/>
        <end position="231"/>
    </location>
</feature>
<accession>S9ZND9</accession>
<keyword evidence="6" id="KW-0472">Membrane</keyword>
<evidence type="ECO:0000256" key="2">
    <source>
        <dbReference type="ARBA" id="ARBA00022723"/>
    </source>
</evidence>
<keyword evidence="5" id="KW-0411">Iron-sulfur</keyword>
<dbReference type="Gene3D" id="1.20.950.20">
    <property type="entry name" value="Transmembrane di-heme cytochromes, Chain C"/>
    <property type="match status" value="1"/>
</dbReference>
<dbReference type="GO" id="GO:0051539">
    <property type="term" value="F:4 iron, 4 sulfur cluster binding"/>
    <property type="evidence" value="ECO:0007669"/>
    <property type="project" value="UniProtKB-KW"/>
</dbReference>
<dbReference type="PROSITE" id="PS51379">
    <property type="entry name" value="4FE4S_FER_2"/>
    <property type="match status" value="1"/>
</dbReference>
<dbReference type="PANTHER" id="PTHR43255:SF1">
    <property type="entry name" value="IRON-SULFUR-BINDING OXIDOREDUCTASE FADF-RELATED"/>
    <property type="match status" value="1"/>
</dbReference>
<dbReference type="RefSeq" id="WP_021248937.1">
    <property type="nucleotide sequence ID" value="NZ_ATJV01000048.1"/>
</dbReference>
<dbReference type="InterPro" id="IPR004017">
    <property type="entry name" value="Cys_rich_dom"/>
</dbReference>
<dbReference type="PROSITE" id="PS00198">
    <property type="entry name" value="4FE4S_FER_1"/>
    <property type="match status" value="2"/>
</dbReference>
<dbReference type="InterPro" id="IPR051460">
    <property type="entry name" value="HdrC_iron-sulfur_subunit"/>
</dbReference>
<evidence type="ECO:0000259" key="7">
    <source>
        <dbReference type="PROSITE" id="PS51379"/>
    </source>
</evidence>
<dbReference type="SUPFAM" id="SSF103501">
    <property type="entry name" value="Respiratory nitrate reductase 1 gamma chain"/>
    <property type="match status" value="1"/>
</dbReference>
<dbReference type="PANTHER" id="PTHR43255">
    <property type="entry name" value="IRON-SULFUR-BINDING OXIDOREDUCTASE FADF-RELATED-RELATED"/>
    <property type="match status" value="1"/>
</dbReference>